<proteinExistence type="predicted"/>
<dbReference type="EMBL" id="JAPNKA010000001">
    <property type="protein sequence ID" value="MCY1078904.1"/>
    <property type="molecule type" value="Genomic_DNA"/>
</dbReference>
<evidence type="ECO:0000313" key="3">
    <source>
        <dbReference type="Proteomes" id="UP001207654"/>
    </source>
</evidence>
<organism evidence="2 3">
    <name type="scientific">Archangium lansingense</name>
    <dbReference type="NCBI Taxonomy" id="2995310"/>
    <lineage>
        <taxon>Bacteria</taxon>
        <taxon>Pseudomonadati</taxon>
        <taxon>Myxococcota</taxon>
        <taxon>Myxococcia</taxon>
        <taxon>Myxococcales</taxon>
        <taxon>Cystobacterineae</taxon>
        <taxon>Archangiaceae</taxon>
        <taxon>Archangium</taxon>
    </lineage>
</organism>
<name>A0ABT4ACF3_9BACT</name>
<dbReference type="RefSeq" id="WP_267537663.1">
    <property type="nucleotide sequence ID" value="NZ_JAPNKA010000001.1"/>
</dbReference>
<evidence type="ECO:0000259" key="1">
    <source>
        <dbReference type="Pfam" id="PF07791"/>
    </source>
</evidence>
<gene>
    <name evidence="2" type="ORF">OV287_31035</name>
</gene>
<dbReference type="Proteomes" id="UP001207654">
    <property type="component" value="Unassembled WGS sequence"/>
</dbReference>
<comment type="caution">
    <text evidence="2">The sequence shown here is derived from an EMBL/GenBank/DDBJ whole genome shotgun (WGS) entry which is preliminary data.</text>
</comment>
<accession>A0ABT4ACF3</accession>
<reference evidence="2 3" key="1">
    <citation type="submission" date="2022-11" db="EMBL/GenBank/DDBJ databases">
        <title>Minimal conservation of predation-associated metabolite biosynthetic gene clusters underscores biosynthetic potential of Myxococcota including descriptions for ten novel species: Archangium lansinium sp. nov., Myxococcus landrumus sp. nov., Nannocystis bai.</title>
        <authorList>
            <person name="Ahearne A."/>
            <person name="Stevens C."/>
            <person name="Phillips K."/>
        </authorList>
    </citation>
    <scope>NUCLEOTIDE SEQUENCE [LARGE SCALE GENOMIC DNA]</scope>
    <source>
        <strain evidence="2 3">MIWBW</strain>
    </source>
</reference>
<protein>
    <recommendedName>
        <fullName evidence="1">Immunity MXAN-0049 protein domain-containing protein</fullName>
    </recommendedName>
</protein>
<sequence length="190" mass="21626">MRFFSLNLIPYEDRSLCFLDSVPEETRDVRYKMSQGYEMGVAYPSDARVYMSEEYPGFKLASFVGNAQSLLIMSAQVKAVIERFGVPRVEYLPLAIYNHKRKLASSDYFIINPLGTLDCLHLKKSVIKYDGTDVVAVKQMVLDARKVANPPGLFRVKEAPNTYVFSEHLVAELVDIKPTNFYLHELAVSE</sequence>
<keyword evidence="3" id="KW-1185">Reference proteome</keyword>
<dbReference type="Pfam" id="PF07791">
    <property type="entry name" value="Imm11"/>
    <property type="match status" value="1"/>
</dbReference>
<dbReference type="InterPro" id="IPR012433">
    <property type="entry name" value="Imm11"/>
</dbReference>
<feature type="domain" description="Immunity MXAN-0049 protein" evidence="1">
    <location>
        <begin position="59"/>
        <end position="185"/>
    </location>
</feature>
<evidence type="ECO:0000313" key="2">
    <source>
        <dbReference type="EMBL" id="MCY1078904.1"/>
    </source>
</evidence>